<feature type="compositionally biased region" description="Basic and acidic residues" evidence="9">
    <location>
        <begin position="1607"/>
        <end position="1619"/>
    </location>
</feature>
<feature type="compositionally biased region" description="Low complexity" evidence="9">
    <location>
        <begin position="2036"/>
        <end position="2056"/>
    </location>
</feature>
<reference evidence="11" key="2">
    <citation type="journal article" date="2019" name="Gigascience">
        <title>High-quality Schistosoma haematobium genome achieved by single-molecule and long-range sequencing.</title>
        <authorList>
            <person name="Stroehlein A.J."/>
            <person name="Korhonen P.K."/>
            <person name="Chong T.M."/>
            <person name="Lim Y.L."/>
            <person name="Chan K.G."/>
            <person name="Webster B."/>
            <person name="Rollinson D."/>
            <person name="Brindley P.J."/>
            <person name="Gasser R.B."/>
            <person name="Young N.D."/>
        </authorList>
    </citation>
    <scope>NUCLEOTIDE SEQUENCE</scope>
</reference>
<feature type="region of interest" description="Disordered" evidence="9">
    <location>
        <begin position="1369"/>
        <end position="1539"/>
    </location>
</feature>
<protein>
    <recommendedName>
        <fullName evidence="3">Mediator of RNA polymerase II transcription subunit 1</fullName>
    </recommendedName>
    <alternativeName>
        <fullName evidence="8">Mediator complex subunit 1</fullName>
    </alternativeName>
</protein>
<dbReference type="GO" id="GO:0045944">
    <property type="term" value="P:positive regulation of transcription by RNA polymerase II"/>
    <property type="evidence" value="ECO:0007669"/>
    <property type="project" value="UniProtKB-ARBA"/>
</dbReference>
<evidence type="ECO:0000256" key="6">
    <source>
        <dbReference type="ARBA" id="ARBA00023163"/>
    </source>
</evidence>
<feature type="domain" description="Mediator complex subunit Med1" evidence="10">
    <location>
        <begin position="148"/>
        <end position="443"/>
    </location>
</feature>
<feature type="region of interest" description="Disordered" evidence="9">
    <location>
        <begin position="1797"/>
        <end position="1862"/>
    </location>
</feature>
<feature type="region of interest" description="Disordered" evidence="9">
    <location>
        <begin position="1600"/>
        <end position="1621"/>
    </location>
</feature>
<keyword evidence="7" id="KW-0539">Nucleus</keyword>
<evidence type="ECO:0000256" key="1">
    <source>
        <dbReference type="ARBA" id="ARBA00004123"/>
    </source>
</evidence>
<feature type="compositionally biased region" description="Low complexity" evidence="9">
    <location>
        <begin position="1480"/>
        <end position="1498"/>
    </location>
</feature>
<organism evidence="11 12">
    <name type="scientific">Schistosoma haematobium</name>
    <name type="common">Blood fluke</name>
    <dbReference type="NCBI Taxonomy" id="6185"/>
    <lineage>
        <taxon>Eukaryota</taxon>
        <taxon>Metazoa</taxon>
        <taxon>Spiralia</taxon>
        <taxon>Lophotrochozoa</taxon>
        <taxon>Platyhelminthes</taxon>
        <taxon>Trematoda</taxon>
        <taxon>Digenea</taxon>
        <taxon>Strigeidida</taxon>
        <taxon>Schistosomatoidea</taxon>
        <taxon>Schistosomatidae</taxon>
        <taxon>Schistosoma</taxon>
    </lineage>
</organism>
<feature type="compositionally biased region" description="Polar residues" evidence="9">
    <location>
        <begin position="1381"/>
        <end position="1393"/>
    </location>
</feature>
<dbReference type="KEGG" id="shx:MS3_00000861"/>
<evidence type="ECO:0000256" key="5">
    <source>
        <dbReference type="ARBA" id="ARBA00023159"/>
    </source>
</evidence>
<dbReference type="GO" id="GO:0003712">
    <property type="term" value="F:transcription coregulator activity"/>
    <property type="evidence" value="ECO:0007669"/>
    <property type="project" value="InterPro"/>
</dbReference>
<reference evidence="11" key="3">
    <citation type="submission" date="2021-06" db="EMBL/GenBank/DDBJ databases">
        <title>Chromosome-level genome assembly for S. haematobium.</title>
        <authorList>
            <person name="Stroehlein A.J."/>
        </authorList>
    </citation>
    <scope>NUCLEOTIDE SEQUENCE</scope>
</reference>
<feature type="compositionally biased region" description="Polar residues" evidence="9">
    <location>
        <begin position="1802"/>
        <end position="1841"/>
    </location>
</feature>
<reference evidence="11" key="4">
    <citation type="journal article" date="2022" name="PLoS Pathog.">
        <title>Chromosome-level genome of Schistosoma haematobium underpins genome-wide explorations of molecular variation.</title>
        <authorList>
            <person name="Stroehlein A.J."/>
            <person name="Korhonen P.K."/>
            <person name="Lee V.V."/>
            <person name="Ralph S.A."/>
            <person name="Mentink-Kane M."/>
            <person name="You H."/>
            <person name="McManus D.P."/>
            <person name="Tchuente L.T."/>
            <person name="Stothard J.R."/>
            <person name="Kaur P."/>
            <person name="Dudchenko O."/>
            <person name="Aiden E.L."/>
            <person name="Yang B."/>
            <person name="Yang H."/>
            <person name="Emery A.M."/>
            <person name="Webster B.L."/>
            <person name="Brindley P.J."/>
            <person name="Rollinson D."/>
            <person name="Chang B.C.H."/>
            <person name="Gasser R.B."/>
            <person name="Young N.D."/>
        </authorList>
    </citation>
    <scope>NUCLEOTIDE SEQUENCE</scope>
</reference>
<dbReference type="RefSeq" id="XP_051074586.1">
    <property type="nucleotide sequence ID" value="XM_051208461.1"/>
</dbReference>
<keyword evidence="4" id="KW-0805">Transcription regulation</keyword>
<feature type="region of interest" description="Disordered" evidence="9">
    <location>
        <begin position="1657"/>
        <end position="1678"/>
    </location>
</feature>
<dbReference type="GO" id="GO:0016592">
    <property type="term" value="C:mediator complex"/>
    <property type="evidence" value="ECO:0007669"/>
    <property type="project" value="InterPro"/>
</dbReference>
<feature type="compositionally biased region" description="Polar residues" evidence="9">
    <location>
        <begin position="898"/>
        <end position="909"/>
    </location>
</feature>
<gene>
    <name evidence="11" type="ORF">MS3_00000861</name>
</gene>
<feature type="compositionally biased region" description="Polar residues" evidence="9">
    <location>
        <begin position="924"/>
        <end position="941"/>
    </location>
</feature>
<keyword evidence="12" id="KW-1185">Reference proteome</keyword>
<feature type="compositionally biased region" description="Polar residues" evidence="9">
    <location>
        <begin position="950"/>
        <end position="978"/>
    </location>
</feature>
<comment type="subcellular location">
    <subcellularLocation>
        <location evidence="1">Nucleus</location>
    </subcellularLocation>
</comment>
<evidence type="ECO:0000313" key="12">
    <source>
        <dbReference type="Proteomes" id="UP000471633"/>
    </source>
</evidence>
<feature type="compositionally biased region" description="Low complexity" evidence="9">
    <location>
        <begin position="1976"/>
        <end position="1986"/>
    </location>
</feature>
<feature type="region of interest" description="Disordered" evidence="9">
    <location>
        <begin position="924"/>
        <end position="1012"/>
    </location>
</feature>
<feature type="compositionally biased region" description="Polar residues" evidence="9">
    <location>
        <begin position="854"/>
        <end position="866"/>
    </location>
</feature>
<sequence length="2124" mass="229064">MHDISKCSDNLNFLDLLATVRADQIHSGSNNTRTGPYLIRYSTFLNHLQRISIHCGLQLSSGPCSGGGTSAGALVWRLTSECFAVVVAATNNSITTSDSTYSNSPELTDLISIAAVYFEFNHDKAVPCPELATDLSMGKYSSLLQHVDNLLTIYAVPGDKIDRARTYLCLQALEKDLSMLTQAMRTDLENNIDAISTFRRAPNQKHDVFSMRDLVNRSLVGHFVGRTGGRLARLTYLVTSAQAMISNATGVIKNNSQMNSKSTYSSSIGCGSRDGLIGGYMARIGLCPRLSYVEDTSAVAQSTVQRLPFMPLVTLQKDAYGISVPHFAQPDEIKCISIEAEFVLHLDPPLPISTDAIQQLERTTGLSNTEIIDQKEEDIVLLILRKYKQEHLYGINTHLQNPNITQHSYQIKSDVKAYLVSSVPFTCSDQIGEIISILRKQASALAFYETFIVHPDKPVEKDDALTFSFSIKIMGGQMISLEFDDPNRLGAKIHASLHVRPFDVQCLELNYFSNTHDRLNSNCPSNDKEVDVMQLNKLDIESGGNLKANFSKILTKTHTLPIGFVWLLTQLQCPVHKQLVSMKLPVTNSYDSTENKESYSSVSQNQLTSLRTMLNRVKSSIIIRGANGTGGVLCGGDRKVSLDFESSSSFAAAQVFALNTPNYLNNAKKIPPLPPGVMATPPPAFTHLDTSSSDLGIISSLRPVNSQGKLRDMHPNSSLPAVSTNPSRGLRLDDLLVDSTFQTQQQLQQRNPPPISFSHSLPSYVSPIPGTHTTSLADVKEAYSDMINPNISTSNYLSLPTIHSSHKYGSSVLSGSNSIPSNLYNIPSMSVSASNSEATSSSAVVKSKSFTASPVSDNSRAPSTSGSMLVNLLNEDSLSTSIPLVSPSSMTDRHHYNPSHSLTNLQNSPLTSAASSINVSNSRLPGMMLSNNSQLPSSDAQLPQGCGKPLSSSAPNLTPNSSQYPSVRNSSLITPNTGRTKHTSLKNSQASLTVNPTSNPKKPRKRRRETVEGSFRCISSQKGNTPVPGVYSNYPTTKHQRVDTVLPTTSISLSGTYQRPTFNQTNSNFSSCSLPYVQQSTVASTVQSINMQIPNPSKSVYDFDDNPSSMFDVPVGNISSSNSLSFSSGSSLTSPKSGVSVNPLQSGSLAVSNTNPISNFPVTTMMSSNSNLERTIERKTSLKMTIKTIPSQPITSTPKARVNFNQNEVDKYNKLQSVQSNSTPINTSDSGGTVHLAQPLPSVKKRKKRSVEGKPSAYMLQMLQLANCSISGSDASVTTTSVTTGASGVPSRSAITPLVLNSSGLKQIKSTNKLVGHGSVLVKKERKRRLGHGFTEKTHFSFIPNSNTYNQAQETADNSNIPKLIKINRVSRPPTSDVPKDNQTGSGTTPNLYSNCISMSPNSSSKKKVSALNSTPLGTGAGTSSGSDDMMVAKRLFSSSASPLVSGDKRKRNPETSKQSNNSQSAHPNSGTSSDSAFISSPLLPSTSSDPPTNSNTSRKTPRPSLHTAPNLPRVPHTPTSKSQPVQQSSTLNYLSSSSVCTPNPASVSVVGSSSGLIKGYKIPKKKSTTTGCLPSVPLSDASGDKSIGMLSTTLQQIQESVSSYRDTPDSQSPEKSDESSLTIVENMYPSSNDPNLEGVDPINAVVYNANINGAANNTDDNSSIPSDSVSGFTAPNTESCSQSILHPISLQSNSSVSGQCSQSSQQQFPRKSSVKSISDIVDKLRAKSTTSITSSTSTIISDSSNVGSSDTTAITSYEVKDSTINSMLSDNPSCVRSITKKNDEFQDQWRDNIFEKFCPSGTPTPHQTENGQNNICRSDSEVDLSTSVENSEESVWTSGNKEPVYDKDERNISSSNLNAPMIHSNTQSISDSEGKQGKQQFECIKANTDTPASPTELLTTVPTSNSNMSSKIIPISPTSMKCLNSTGSISGSNMKPNIVRHSSLRFEKKTGSGRYSRLGGGVNGMMMHGGLVQRSNSDNYSHSSSLHGHSNRLPRGGMNNPEYWHKNKRHNKAPNFKPPSNWGPMNMDYGNMGVAPSSSSSSAPGSSSIDINNSGNMGHWMMPSGGNINQNNPNMMQYNNPHSMQHHPYHSALNNRPMRPSYNLNGTAGHNPYNTGMMRGNKK</sequence>
<dbReference type="PANTHER" id="PTHR12881:SF10">
    <property type="entry name" value="MEDIATOR OF RNA POLYMERASE II TRANSCRIPTION SUBUNIT 1"/>
    <property type="match status" value="1"/>
</dbReference>
<feature type="region of interest" description="Disordered" evidence="9">
    <location>
        <begin position="846"/>
        <end position="866"/>
    </location>
</feature>
<feature type="region of interest" description="Disordered" evidence="9">
    <location>
        <begin position="1693"/>
        <end position="1715"/>
    </location>
</feature>
<dbReference type="GeneID" id="24592479"/>
<feature type="region of interest" description="Disordered" evidence="9">
    <location>
        <begin position="2102"/>
        <end position="2124"/>
    </location>
</feature>
<proteinExistence type="inferred from homology"/>
<keyword evidence="6" id="KW-0804">Transcription</keyword>
<dbReference type="EMBL" id="AMPZ03000001">
    <property type="protein sequence ID" value="KAH9595750.1"/>
    <property type="molecule type" value="Genomic_DNA"/>
</dbReference>
<feature type="compositionally biased region" description="Polar residues" evidence="9">
    <location>
        <begin position="1456"/>
        <end position="1479"/>
    </location>
</feature>
<evidence type="ECO:0000256" key="4">
    <source>
        <dbReference type="ARBA" id="ARBA00023015"/>
    </source>
</evidence>
<evidence type="ECO:0000313" key="11">
    <source>
        <dbReference type="EMBL" id="KAH9595750.1"/>
    </source>
</evidence>
<evidence type="ECO:0000259" key="10">
    <source>
        <dbReference type="Pfam" id="PF10744"/>
    </source>
</evidence>
<evidence type="ECO:0000256" key="7">
    <source>
        <dbReference type="ARBA" id="ARBA00023242"/>
    </source>
</evidence>
<dbReference type="Proteomes" id="UP000471633">
    <property type="component" value="Unassembled WGS sequence"/>
</dbReference>
<feature type="compositionally biased region" description="Polar residues" evidence="9">
    <location>
        <begin position="1853"/>
        <end position="1862"/>
    </location>
</feature>
<feature type="compositionally biased region" description="Polar residues" evidence="9">
    <location>
        <begin position="985"/>
        <end position="1000"/>
    </location>
</feature>
<reference evidence="11" key="1">
    <citation type="journal article" date="2012" name="Nat. Genet.">
        <title>Whole-genome sequence of Schistosoma haematobium.</title>
        <authorList>
            <person name="Young N.D."/>
            <person name="Jex A.R."/>
            <person name="Li B."/>
            <person name="Liu S."/>
            <person name="Yang L."/>
            <person name="Xiong Z."/>
            <person name="Li Y."/>
            <person name="Cantacessi C."/>
            <person name="Hall R.S."/>
            <person name="Xu X."/>
            <person name="Chen F."/>
            <person name="Wu X."/>
            <person name="Zerlotini A."/>
            <person name="Oliveira G."/>
            <person name="Hofmann A."/>
            <person name="Zhang G."/>
            <person name="Fang X."/>
            <person name="Kang Y."/>
            <person name="Campbell B.E."/>
            <person name="Loukas A."/>
            <person name="Ranganathan S."/>
            <person name="Rollinson D."/>
            <person name="Rinaldi G."/>
            <person name="Brindley P.J."/>
            <person name="Yang H."/>
            <person name="Wang J."/>
            <person name="Wang J."/>
            <person name="Gasser R.B."/>
        </authorList>
    </citation>
    <scope>NUCLEOTIDE SEQUENCE</scope>
</reference>
<feature type="compositionally biased region" description="Polar residues" evidence="9">
    <location>
        <begin position="1518"/>
        <end position="1528"/>
    </location>
</feature>
<name>A0A922LXF8_SCHHA</name>
<feature type="region of interest" description="Disordered" evidence="9">
    <location>
        <begin position="1976"/>
        <end position="2056"/>
    </location>
</feature>
<comment type="similarity">
    <text evidence="2">Belongs to the Mediator complex subunit 1 family.</text>
</comment>
<feature type="compositionally biased region" description="Polar residues" evidence="9">
    <location>
        <begin position="2103"/>
        <end position="2115"/>
    </location>
</feature>
<keyword evidence="5" id="KW-0010">Activator</keyword>
<feature type="compositionally biased region" description="Low complexity" evidence="9">
    <location>
        <begin position="1529"/>
        <end position="1539"/>
    </location>
</feature>
<comment type="caution">
    <text evidence="11">The sequence shown here is derived from an EMBL/GenBank/DDBJ whole genome shotgun (WGS) entry which is preliminary data.</text>
</comment>
<dbReference type="InterPro" id="IPR019680">
    <property type="entry name" value="Mediator_Med1"/>
</dbReference>
<evidence type="ECO:0000256" key="3">
    <source>
        <dbReference type="ARBA" id="ARBA00020612"/>
    </source>
</evidence>
<dbReference type="Pfam" id="PF10744">
    <property type="entry name" value="Med1"/>
    <property type="match status" value="1"/>
</dbReference>
<feature type="compositionally biased region" description="Low complexity" evidence="9">
    <location>
        <begin position="1414"/>
        <end position="1427"/>
    </location>
</feature>
<dbReference type="PANTHER" id="PTHR12881">
    <property type="entry name" value="MEDIATOR OF RNA POLYMERASE II TRANSCRIPTION SUBUNIT 1"/>
    <property type="match status" value="1"/>
</dbReference>
<feature type="region of interest" description="Disordered" evidence="9">
    <location>
        <begin position="706"/>
        <end position="727"/>
    </location>
</feature>
<accession>A0A922LXF8</accession>
<evidence type="ECO:0000256" key="9">
    <source>
        <dbReference type="SAM" id="MobiDB-lite"/>
    </source>
</evidence>
<evidence type="ECO:0000256" key="8">
    <source>
        <dbReference type="ARBA" id="ARBA00031254"/>
    </source>
</evidence>
<feature type="compositionally biased region" description="Low complexity" evidence="9">
    <location>
        <begin position="1394"/>
        <end position="1404"/>
    </location>
</feature>
<feature type="compositionally biased region" description="Polar residues" evidence="9">
    <location>
        <begin position="715"/>
        <end position="727"/>
    </location>
</feature>
<dbReference type="InterPro" id="IPR051999">
    <property type="entry name" value="Mediator_complex_subunit_1"/>
</dbReference>
<evidence type="ECO:0000256" key="2">
    <source>
        <dbReference type="ARBA" id="ARBA00006210"/>
    </source>
</evidence>
<feature type="region of interest" description="Disordered" evidence="9">
    <location>
        <begin position="1567"/>
        <end position="1586"/>
    </location>
</feature>
<dbReference type="CTD" id="24592479"/>
<feature type="region of interest" description="Disordered" evidence="9">
    <location>
        <begin position="883"/>
        <end position="909"/>
    </location>
</feature>
<feature type="compositionally biased region" description="Low complexity" evidence="9">
    <location>
        <begin position="1693"/>
        <end position="1708"/>
    </location>
</feature>